<dbReference type="Proteomes" id="UP000825729">
    <property type="component" value="Unassembled WGS sequence"/>
</dbReference>
<sequence>MAGTKNSVVPVFFALSVGLLLLFLSATDVYCARNIIGVDLQCGWGYRVPNCRPSNCYDVCMSRNKSGLVRAECRPGDLCMCLYC</sequence>
<dbReference type="EMBL" id="JAINDJ010000004">
    <property type="protein sequence ID" value="KAG9451158.1"/>
    <property type="molecule type" value="Genomic_DNA"/>
</dbReference>
<name>A0AAV7EV47_ARIFI</name>
<feature type="signal peptide" evidence="1">
    <location>
        <begin position="1"/>
        <end position="31"/>
    </location>
</feature>
<evidence type="ECO:0000313" key="3">
    <source>
        <dbReference type="Proteomes" id="UP000825729"/>
    </source>
</evidence>
<gene>
    <name evidence="2" type="ORF">H6P81_011123</name>
</gene>
<evidence type="ECO:0008006" key="4">
    <source>
        <dbReference type="Google" id="ProtNLM"/>
    </source>
</evidence>
<proteinExistence type="predicted"/>
<protein>
    <recommendedName>
        <fullName evidence="4">Defensin</fullName>
    </recommendedName>
</protein>
<comment type="caution">
    <text evidence="2">The sequence shown here is derived from an EMBL/GenBank/DDBJ whole genome shotgun (WGS) entry which is preliminary data.</text>
</comment>
<accession>A0AAV7EV47</accession>
<dbReference type="AlphaFoldDB" id="A0AAV7EV47"/>
<keyword evidence="3" id="KW-1185">Reference proteome</keyword>
<organism evidence="2 3">
    <name type="scientific">Aristolochia fimbriata</name>
    <name type="common">White veined hardy Dutchman's pipe vine</name>
    <dbReference type="NCBI Taxonomy" id="158543"/>
    <lineage>
        <taxon>Eukaryota</taxon>
        <taxon>Viridiplantae</taxon>
        <taxon>Streptophyta</taxon>
        <taxon>Embryophyta</taxon>
        <taxon>Tracheophyta</taxon>
        <taxon>Spermatophyta</taxon>
        <taxon>Magnoliopsida</taxon>
        <taxon>Magnoliidae</taxon>
        <taxon>Piperales</taxon>
        <taxon>Aristolochiaceae</taxon>
        <taxon>Aristolochia</taxon>
    </lineage>
</organism>
<evidence type="ECO:0000256" key="1">
    <source>
        <dbReference type="SAM" id="SignalP"/>
    </source>
</evidence>
<evidence type="ECO:0000313" key="2">
    <source>
        <dbReference type="EMBL" id="KAG9451158.1"/>
    </source>
</evidence>
<reference evidence="2 3" key="1">
    <citation type="submission" date="2021-07" db="EMBL/GenBank/DDBJ databases">
        <title>The Aristolochia fimbriata genome: insights into angiosperm evolution, floral development and chemical biosynthesis.</title>
        <authorList>
            <person name="Jiao Y."/>
        </authorList>
    </citation>
    <scope>NUCLEOTIDE SEQUENCE [LARGE SCALE GENOMIC DNA]</scope>
    <source>
        <strain evidence="2">IBCAS-2021</strain>
        <tissue evidence="2">Leaf</tissue>
    </source>
</reference>
<keyword evidence="1" id="KW-0732">Signal</keyword>
<feature type="chain" id="PRO_5043540870" description="Defensin" evidence="1">
    <location>
        <begin position="32"/>
        <end position="84"/>
    </location>
</feature>